<evidence type="ECO:0000313" key="1">
    <source>
        <dbReference type="EMBL" id="CAK5033637.1"/>
    </source>
</evidence>
<organism evidence="1 2">
    <name type="scientific">Meloidogyne enterolobii</name>
    <name type="common">Root-knot nematode worm</name>
    <name type="synonym">Meloidogyne mayaguensis</name>
    <dbReference type="NCBI Taxonomy" id="390850"/>
    <lineage>
        <taxon>Eukaryota</taxon>
        <taxon>Metazoa</taxon>
        <taxon>Ecdysozoa</taxon>
        <taxon>Nematoda</taxon>
        <taxon>Chromadorea</taxon>
        <taxon>Rhabditida</taxon>
        <taxon>Tylenchina</taxon>
        <taxon>Tylenchomorpha</taxon>
        <taxon>Tylenchoidea</taxon>
        <taxon>Meloidogynidae</taxon>
        <taxon>Meloidogyninae</taxon>
        <taxon>Meloidogyne</taxon>
    </lineage>
</organism>
<dbReference type="Proteomes" id="UP001497535">
    <property type="component" value="Unassembled WGS sequence"/>
</dbReference>
<dbReference type="EMBL" id="CAVMJV010000007">
    <property type="protein sequence ID" value="CAK5033637.1"/>
    <property type="molecule type" value="Genomic_DNA"/>
</dbReference>
<accession>A0ACB0Y714</accession>
<sequence>MITQRKRLLLCSNCRLVAQTIVSVSLLSHLSICILINAFKPLLSVCTFFNFKKSNCRSSFSFFFFSLYLRLYSRTFSSLFIFQFRLYSNSFSLLFFAHFRFNSLFLSLFILDNFLFLSRYISL</sequence>
<comment type="caution">
    <text evidence="1">The sequence shown here is derived from an EMBL/GenBank/DDBJ whole genome shotgun (WGS) entry which is preliminary data.</text>
</comment>
<name>A0ACB0Y714_MELEN</name>
<keyword evidence="2" id="KW-1185">Reference proteome</keyword>
<evidence type="ECO:0000313" key="2">
    <source>
        <dbReference type="Proteomes" id="UP001497535"/>
    </source>
</evidence>
<gene>
    <name evidence="1" type="ORF">MENTE1834_LOCUS8181</name>
</gene>
<proteinExistence type="predicted"/>
<protein>
    <submittedName>
        <fullName evidence="1">Uncharacterized protein</fullName>
    </submittedName>
</protein>
<reference evidence="1" key="1">
    <citation type="submission" date="2023-11" db="EMBL/GenBank/DDBJ databases">
        <authorList>
            <person name="Poullet M."/>
        </authorList>
    </citation>
    <scope>NUCLEOTIDE SEQUENCE</scope>
    <source>
        <strain evidence="1">E1834</strain>
    </source>
</reference>